<protein>
    <submittedName>
        <fullName evidence="2">Uncharacterized protein</fullName>
    </submittedName>
</protein>
<dbReference type="EMBL" id="JBJUIK010000008">
    <property type="protein sequence ID" value="KAL3520523.1"/>
    <property type="molecule type" value="Genomic_DNA"/>
</dbReference>
<name>A0ABD2ZND6_9GENT</name>
<evidence type="ECO:0000313" key="2">
    <source>
        <dbReference type="EMBL" id="KAL3520523.1"/>
    </source>
</evidence>
<proteinExistence type="predicted"/>
<comment type="caution">
    <text evidence="2">The sequence shown here is derived from an EMBL/GenBank/DDBJ whole genome shotgun (WGS) entry which is preliminary data.</text>
</comment>
<sequence>MASRTSEERTAEKENDGRKNTRITWSPRLIEYEKNKQNRYWGTERLILWRYDEVEMQKWLYENSKKLDDIHNHILHHGDGEEIVWEYDVWGLQQYTEIPPEYRADHDKGKK</sequence>
<organism evidence="2 3">
    <name type="scientific">Cinchona calisaya</name>
    <dbReference type="NCBI Taxonomy" id="153742"/>
    <lineage>
        <taxon>Eukaryota</taxon>
        <taxon>Viridiplantae</taxon>
        <taxon>Streptophyta</taxon>
        <taxon>Embryophyta</taxon>
        <taxon>Tracheophyta</taxon>
        <taxon>Spermatophyta</taxon>
        <taxon>Magnoliopsida</taxon>
        <taxon>eudicotyledons</taxon>
        <taxon>Gunneridae</taxon>
        <taxon>Pentapetalae</taxon>
        <taxon>asterids</taxon>
        <taxon>lamiids</taxon>
        <taxon>Gentianales</taxon>
        <taxon>Rubiaceae</taxon>
        <taxon>Cinchonoideae</taxon>
        <taxon>Cinchoneae</taxon>
        <taxon>Cinchona</taxon>
    </lineage>
</organism>
<feature type="region of interest" description="Disordered" evidence="1">
    <location>
        <begin position="1"/>
        <end position="20"/>
    </location>
</feature>
<gene>
    <name evidence="2" type="ORF">ACH5RR_018672</name>
</gene>
<evidence type="ECO:0000256" key="1">
    <source>
        <dbReference type="SAM" id="MobiDB-lite"/>
    </source>
</evidence>
<dbReference type="Proteomes" id="UP001630127">
    <property type="component" value="Unassembled WGS sequence"/>
</dbReference>
<keyword evidence="3" id="KW-1185">Reference proteome</keyword>
<feature type="compositionally biased region" description="Basic and acidic residues" evidence="1">
    <location>
        <begin position="1"/>
        <end position="19"/>
    </location>
</feature>
<reference evidence="2 3" key="1">
    <citation type="submission" date="2024-11" db="EMBL/GenBank/DDBJ databases">
        <title>A near-complete genome assembly of Cinchona calisaya.</title>
        <authorList>
            <person name="Lian D.C."/>
            <person name="Zhao X.W."/>
            <person name="Wei L."/>
        </authorList>
    </citation>
    <scope>NUCLEOTIDE SEQUENCE [LARGE SCALE GENOMIC DNA]</scope>
    <source>
        <tissue evidence="2">Nenye</tissue>
    </source>
</reference>
<accession>A0ABD2ZND6</accession>
<evidence type="ECO:0000313" key="3">
    <source>
        <dbReference type="Proteomes" id="UP001630127"/>
    </source>
</evidence>
<dbReference type="AlphaFoldDB" id="A0ABD2ZND6"/>